<dbReference type="PANTHER" id="PTHR43584:SF8">
    <property type="entry name" value="N-ACETYLMURAMATE ALPHA-1-PHOSPHATE URIDYLYLTRANSFERASE"/>
    <property type="match status" value="1"/>
</dbReference>
<proteinExistence type="predicted"/>
<evidence type="ECO:0000313" key="4">
    <source>
        <dbReference type="EMBL" id="QCC54768.1"/>
    </source>
</evidence>
<evidence type="ECO:0000259" key="3">
    <source>
        <dbReference type="Pfam" id="PF00483"/>
    </source>
</evidence>
<dbReference type="InterPro" id="IPR050065">
    <property type="entry name" value="GlmU-like"/>
</dbReference>
<evidence type="ECO:0000313" key="5">
    <source>
        <dbReference type="Proteomes" id="UP000296822"/>
    </source>
</evidence>
<sequence>MHALVFAAGRGTRLRPYTDATPKPLLEIGGNPLLERTLNTVVDAGVEAIVIVVGYRADEITDAIGTAVDDVPVRYAVQNDQQGLAHAVCTAFEDGYGVTDPTALSDTHRDVVPDDVVTVNGDNVFDSDCTLSRLIDRHHEPDVDGTLLLDRVARNEAETAARCVLDNDGTVRSLESTTDAESGVIAAGVQTHDARALFRACQTVERSDTGEYELTDALESLLAGGRRYVGVELEGWHLNINTPADLDRARNVLERPQ</sequence>
<dbReference type="GO" id="GO:0016779">
    <property type="term" value="F:nucleotidyltransferase activity"/>
    <property type="evidence" value="ECO:0007669"/>
    <property type="project" value="UniProtKB-KW"/>
</dbReference>
<dbReference type="Gene3D" id="3.90.550.10">
    <property type="entry name" value="Spore Coat Polysaccharide Biosynthesis Protein SpsA, Chain A"/>
    <property type="match status" value="1"/>
</dbReference>
<dbReference type="EMBL" id="CP031305">
    <property type="protein sequence ID" value="QCC54768.1"/>
    <property type="molecule type" value="Genomic_DNA"/>
</dbReference>
<dbReference type="Proteomes" id="UP000296822">
    <property type="component" value="Chromosome"/>
</dbReference>
<dbReference type="AlphaFoldDB" id="A0A4D6HNH6"/>
<keyword evidence="2" id="KW-0548">Nucleotidyltransferase</keyword>
<dbReference type="Pfam" id="PF00483">
    <property type="entry name" value="NTP_transferase"/>
    <property type="match status" value="1"/>
</dbReference>
<evidence type="ECO:0000256" key="1">
    <source>
        <dbReference type="ARBA" id="ARBA00022679"/>
    </source>
</evidence>
<dbReference type="PANTHER" id="PTHR43584">
    <property type="entry name" value="NUCLEOTIDYL TRANSFERASE"/>
    <property type="match status" value="1"/>
</dbReference>
<organism evidence="4 5">
    <name type="scientific">Natronorubrum bangense</name>
    <dbReference type="NCBI Taxonomy" id="61858"/>
    <lineage>
        <taxon>Archaea</taxon>
        <taxon>Methanobacteriati</taxon>
        <taxon>Methanobacteriota</taxon>
        <taxon>Stenosarchaea group</taxon>
        <taxon>Halobacteria</taxon>
        <taxon>Halobacteriales</taxon>
        <taxon>Natrialbaceae</taxon>
        <taxon>Natronorubrum</taxon>
    </lineage>
</organism>
<name>A0A4D6HNH6_9EURY</name>
<dbReference type="SUPFAM" id="SSF53448">
    <property type="entry name" value="Nucleotide-diphospho-sugar transferases"/>
    <property type="match status" value="1"/>
</dbReference>
<dbReference type="InterPro" id="IPR005835">
    <property type="entry name" value="NTP_transferase_dom"/>
</dbReference>
<dbReference type="GeneID" id="39851586"/>
<feature type="domain" description="Nucleotidyl transferase" evidence="3">
    <location>
        <begin position="3"/>
        <end position="236"/>
    </location>
</feature>
<accession>A0A4D6HNH6</accession>
<keyword evidence="1 4" id="KW-0808">Transferase</keyword>
<gene>
    <name evidence="4" type="ORF">DV706_09995</name>
</gene>
<dbReference type="KEGG" id="nbg:DV706_09995"/>
<reference evidence="4 5" key="1">
    <citation type="journal article" date="2019" name="Nat. Commun.">
        <title>A new type of DNA phosphorothioation-based antiviral system in archaea.</title>
        <authorList>
            <person name="Xiong L."/>
            <person name="Liu S."/>
            <person name="Chen S."/>
            <person name="Xiao Y."/>
            <person name="Zhu B."/>
            <person name="Gao Y."/>
            <person name="Zhang Y."/>
            <person name="Chen B."/>
            <person name="Luo J."/>
            <person name="Deng Z."/>
            <person name="Chen X."/>
            <person name="Wang L."/>
            <person name="Chen S."/>
        </authorList>
    </citation>
    <scope>NUCLEOTIDE SEQUENCE [LARGE SCALE GENOMIC DNA]</scope>
    <source>
        <strain evidence="4 5">JCM 10635</strain>
    </source>
</reference>
<protein>
    <submittedName>
        <fullName evidence="4">Nucleotidyl transferase</fullName>
    </submittedName>
</protein>
<evidence type="ECO:0000256" key="2">
    <source>
        <dbReference type="ARBA" id="ARBA00022695"/>
    </source>
</evidence>
<dbReference type="RefSeq" id="WP_006064768.1">
    <property type="nucleotide sequence ID" value="NZ_CP031305.1"/>
</dbReference>
<dbReference type="InterPro" id="IPR029044">
    <property type="entry name" value="Nucleotide-diphossugar_trans"/>
</dbReference>